<dbReference type="InterPro" id="IPR021698">
    <property type="entry name" value="DUF3280"/>
</dbReference>
<feature type="chain" id="PRO_5020763226" evidence="1">
    <location>
        <begin position="24"/>
        <end position="168"/>
    </location>
</feature>
<dbReference type="AlphaFoldDB" id="A0A4R5QKI3"/>
<gene>
    <name evidence="2" type="ORF">E2C06_05210</name>
</gene>
<dbReference type="EMBL" id="SMSJ01000004">
    <property type="protein sequence ID" value="TDH63726.1"/>
    <property type="molecule type" value="Genomic_DNA"/>
</dbReference>
<dbReference type="RefSeq" id="WP_133287520.1">
    <property type="nucleotide sequence ID" value="NZ_SMSJ01000004.1"/>
</dbReference>
<protein>
    <submittedName>
        <fullName evidence="2">DUF2380 domain-containing protein</fullName>
    </submittedName>
</protein>
<proteinExistence type="predicted"/>
<name>A0A4R5QKI3_9PROT</name>
<evidence type="ECO:0000256" key="1">
    <source>
        <dbReference type="SAM" id="SignalP"/>
    </source>
</evidence>
<keyword evidence="1" id="KW-0732">Signal</keyword>
<comment type="caution">
    <text evidence="2">The sequence shown here is derived from an EMBL/GenBank/DDBJ whole genome shotgun (WGS) entry which is preliminary data.</text>
</comment>
<dbReference type="Pfam" id="PF11684">
    <property type="entry name" value="DUF3280"/>
    <property type="match status" value="1"/>
</dbReference>
<reference evidence="2 3" key="1">
    <citation type="journal article" date="2016" name="J. Microbiol.">
        <title>Dankookia rubra gen. nov., sp. nov., an alphaproteobacterium isolated from sediment of a shallow stream.</title>
        <authorList>
            <person name="Kim W.H."/>
            <person name="Kim D.H."/>
            <person name="Kang K."/>
            <person name="Ahn T.Y."/>
        </authorList>
    </citation>
    <scope>NUCLEOTIDE SEQUENCE [LARGE SCALE GENOMIC DNA]</scope>
    <source>
        <strain evidence="2 3">JCM30602</strain>
    </source>
</reference>
<evidence type="ECO:0000313" key="2">
    <source>
        <dbReference type="EMBL" id="TDH63726.1"/>
    </source>
</evidence>
<feature type="signal peptide" evidence="1">
    <location>
        <begin position="1"/>
        <end position="23"/>
    </location>
</feature>
<dbReference type="Proteomes" id="UP000295096">
    <property type="component" value="Unassembled WGS sequence"/>
</dbReference>
<dbReference type="OrthoDB" id="8089716at2"/>
<keyword evidence="3" id="KW-1185">Reference proteome</keyword>
<sequence>MRSTRRAAWLPLLLAFAATPALAADRIAVFDPELLDTSGEGIRPDQQQRLAMIGQDLRQALAASGRYVVVEIAPQRARLAEGPALRGCGSCAAEAAAALGADLALITVVQKVSNLILSITLSVLEAAPSGARRAVYSAEIRGNTDESWQRGLRWLLRHRLLAAPEAKP</sequence>
<evidence type="ECO:0000313" key="3">
    <source>
        <dbReference type="Proteomes" id="UP000295096"/>
    </source>
</evidence>
<accession>A0A4R5QKI3</accession>
<organism evidence="2 3">
    <name type="scientific">Dankookia rubra</name>
    <dbReference type="NCBI Taxonomy" id="1442381"/>
    <lineage>
        <taxon>Bacteria</taxon>
        <taxon>Pseudomonadati</taxon>
        <taxon>Pseudomonadota</taxon>
        <taxon>Alphaproteobacteria</taxon>
        <taxon>Acetobacterales</taxon>
        <taxon>Roseomonadaceae</taxon>
        <taxon>Dankookia</taxon>
    </lineage>
</organism>